<dbReference type="SMART" id="SM00343">
    <property type="entry name" value="ZnF_C2HC"/>
    <property type="match status" value="1"/>
</dbReference>
<protein>
    <recommendedName>
        <fullName evidence="3">CCHC-type domain-containing protein</fullName>
    </recommendedName>
</protein>
<organism evidence="4 5">
    <name type="scientific">Chara braunii</name>
    <name type="common">Braun's stonewort</name>
    <dbReference type="NCBI Taxonomy" id="69332"/>
    <lineage>
        <taxon>Eukaryota</taxon>
        <taxon>Viridiplantae</taxon>
        <taxon>Streptophyta</taxon>
        <taxon>Charophyceae</taxon>
        <taxon>Charales</taxon>
        <taxon>Characeae</taxon>
        <taxon>Chara</taxon>
    </lineage>
</organism>
<accession>A0A388L9N5</accession>
<dbReference type="GO" id="GO:0008270">
    <property type="term" value="F:zinc ion binding"/>
    <property type="evidence" value="ECO:0007669"/>
    <property type="project" value="UniProtKB-KW"/>
</dbReference>
<feature type="compositionally biased region" description="Basic and acidic residues" evidence="2">
    <location>
        <begin position="67"/>
        <end position="83"/>
    </location>
</feature>
<evidence type="ECO:0000259" key="3">
    <source>
        <dbReference type="PROSITE" id="PS50158"/>
    </source>
</evidence>
<dbReference type="Gramene" id="GBG78998">
    <property type="protein sequence ID" value="GBG78998"/>
    <property type="gene ID" value="CBR_g28711"/>
</dbReference>
<sequence length="291" mass="33379">MSNADQRDGGVAGGGGQDDRRRYRPPTCFACNEAGHYANQCPNRAPRHQHQSRPSTSSDLRGSRSPRRYDSRRTRDSPERDLGIRATVMKLSKSVTAMHKYVEQQNLKKEEKERRKREKKEAAEREEAEKVRQEEKEARATEKARKRAEEQNKVADAERERRAQMKKDVDISVAVRLNEMEESWFQRLHSMIGPLYSTSDKKGKKKVAYVSSQESSDESEASDTSVTQELSERTSMLHISEKRKQGPDVEIEDNPPMEKPPKRTPKQGGLKPVKLTARMTRTKARRLSGKM</sequence>
<reference evidence="4 5" key="1">
    <citation type="journal article" date="2018" name="Cell">
        <title>The Chara Genome: Secondary Complexity and Implications for Plant Terrestrialization.</title>
        <authorList>
            <person name="Nishiyama T."/>
            <person name="Sakayama H."/>
            <person name="Vries J.D."/>
            <person name="Buschmann H."/>
            <person name="Saint-Marcoux D."/>
            <person name="Ullrich K.K."/>
            <person name="Haas F.B."/>
            <person name="Vanderstraeten L."/>
            <person name="Becker D."/>
            <person name="Lang D."/>
            <person name="Vosolsobe S."/>
            <person name="Rombauts S."/>
            <person name="Wilhelmsson P.K.I."/>
            <person name="Janitza P."/>
            <person name="Kern R."/>
            <person name="Heyl A."/>
            <person name="Rumpler F."/>
            <person name="Villalobos L.I.A.C."/>
            <person name="Clay J.M."/>
            <person name="Skokan R."/>
            <person name="Toyoda A."/>
            <person name="Suzuki Y."/>
            <person name="Kagoshima H."/>
            <person name="Schijlen E."/>
            <person name="Tajeshwar N."/>
            <person name="Catarino B."/>
            <person name="Hetherington A.J."/>
            <person name="Saltykova A."/>
            <person name="Bonnot C."/>
            <person name="Breuninger H."/>
            <person name="Symeonidi A."/>
            <person name="Radhakrishnan G.V."/>
            <person name="Van Nieuwerburgh F."/>
            <person name="Deforce D."/>
            <person name="Chang C."/>
            <person name="Karol K.G."/>
            <person name="Hedrich R."/>
            <person name="Ulvskov P."/>
            <person name="Glockner G."/>
            <person name="Delwiche C.F."/>
            <person name="Petrasek J."/>
            <person name="Van de Peer Y."/>
            <person name="Friml J."/>
            <person name="Beilby M."/>
            <person name="Dolan L."/>
            <person name="Kohara Y."/>
            <person name="Sugano S."/>
            <person name="Fujiyama A."/>
            <person name="Delaux P.-M."/>
            <person name="Quint M."/>
            <person name="TheiBen G."/>
            <person name="Hagemann M."/>
            <person name="Harholt J."/>
            <person name="Dunand C."/>
            <person name="Zachgo S."/>
            <person name="Langdale J."/>
            <person name="Maumus F."/>
            <person name="Straeten D.V.D."/>
            <person name="Gould S.B."/>
            <person name="Rensing S.A."/>
        </authorList>
    </citation>
    <scope>NUCLEOTIDE SEQUENCE [LARGE SCALE GENOMIC DNA]</scope>
    <source>
        <strain evidence="4 5">S276</strain>
    </source>
</reference>
<dbReference type="GO" id="GO:0003676">
    <property type="term" value="F:nucleic acid binding"/>
    <property type="evidence" value="ECO:0007669"/>
    <property type="project" value="InterPro"/>
</dbReference>
<evidence type="ECO:0000256" key="2">
    <source>
        <dbReference type="SAM" id="MobiDB-lite"/>
    </source>
</evidence>
<name>A0A388L9N5_CHABU</name>
<evidence type="ECO:0000256" key="1">
    <source>
        <dbReference type="PROSITE-ProRule" id="PRU00047"/>
    </source>
</evidence>
<gene>
    <name evidence="4" type="ORF">CBR_g28711</name>
</gene>
<dbReference type="PROSITE" id="PS50158">
    <property type="entry name" value="ZF_CCHC"/>
    <property type="match status" value="1"/>
</dbReference>
<proteinExistence type="predicted"/>
<dbReference type="EMBL" id="BFEA01000309">
    <property type="protein sequence ID" value="GBG78998.1"/>
    <property type="molecule type" value="Genomic_DNA"/>
</dbReference>
<feature type="domain" description="CCHC-type" evidence="3">
    <location>
        <begin position="28"/>
        <end position="43"/>
    </location>
</feature>
<keyword evidence="1" id="KW-0863">Zinc-finger</keyword>
<dbReference type="Pfam" id="PF00098">
    <property type="entry name" value="zf-CCHC"/>
    <property type="match status" value="1"/>
</dbReference>
<evidence type="ECO:0000313" key="4">
    <source>
        <dbReference type="EMBL" id="GBG78998.1"/>
    </source>
</evidence>
<dbReference type="InterPro" id="IPR001878">
    <property type="entry name" value="Znf_CCHC"/>
</dbReference>
<feature type="region of interest" description="Disordered" evidence="2">
    <location>
        <begin position="1"/>
        <end position="86"/>
    </location>
</feature>
<feature type="region of interest" description="Disordered" evidence="2">
    <location>
        <begin position="101"/>
        <end position="165"/>
    </location>
</feature>
<dbReference type="InterPro" id="IPR036875">
    <property type="entry name" value="Znf_CCHC_sf"/>
</dbReference>
<dbReference type="SUPFAM" id="SSF57756">
    <property type="entry name" value="Retrovirus zinc finger-like domains"/>
    <property type="match status" value="1"/>
</dbReference>
<comment type="caution">
    <text evidence="4">The sequence shown here is derived from an EMBL/GenBank/DDBJ whole genome shotgun (WGS) entry which is preliminary data.</text>
</comment>
<keyword evidence="1" id="KW-0862">Zinc</keyword>
<dbReference type="AlphaFoldDB" id="A0A388L9N5"/>
<dbReference type="Gene3D" id="4.10.60.10">
    <property type="entry name" value="Zinc finger, CCHC-type"/>
    <property type="match status" value="1"/>
</dbReference>
<keyword evidence="5" id="KW-1185">Reference proteome</keyword>
<evidence type="ECO:0000313" key="5">
    <source>
        <dbReference type="Proteomes" id="UP000265515"/>
    </source>
</evidence>
<keyword evidence="1" id="KW-0479">Metal-binding</keyword>
<dbReference type="Proteomes" id="UP000265515">
    <property type="component" value="Unassembled WGS sequence"/>
</dbReference>
<feature type="compositionally biased region" description="Basic residues" evidence="2">
    <location>
        <begin position="280"/>
        <end position="291"/>
    </location>
</feature>
<feature type="region of interest" description="Disordered" evidence="2">
    <location>
        <begin position="195"/>
        <end position="291"/>
    </location>
</feature>